<dbReference type="RefSeq" id="WP_204473738.1">
    <property type="nucleotide sequence ID" value="NZ_JACJJL010000049.1"/>
</dbReference>
<dbReference type="AlphaFoldDB" id="A0A939B5Z3"/>
<protein>
    <submittedName>
        <fullName evidence="1">Uncharacterized protein</fullName>
    </submittedName>
</protein>
<evidence type="ECO:0000313" key="2">
    <source>
        <dbReference type="Proteomes" id="UP000764045"/>
    </source>
</evidence>
<reference evidence="1 2" key="1">
    <citation type="journal article" date="2021" name="Sci. Rep.">
        <title>The distribution of antibiotic resistance genes in chicken gut microbiota commensals.</title>
        <authorList>
            <person name="Juricova H."/>
            <person name="Matiasovicova J."/>
            <person name="Kubasova T."/>
            <person name="Cejkova D."/>
            <person name="Rychlik I."/>
        </authorList>
    </citation>
    <scope>NUCLEOTIDE SEQUENCE [LARGE SCALE GENOMIC DNA]</scope>
    <source>
        <strain evidence="1 2">An819</strain>
    </source>
</reference>
<dbReference type="Proteomes" id="UP000764045">
    <property type="component" value="Unassembled WGS sequence"/>
</dbReference>
<comment type="caution">
    <text evidence="1">The sequence shown here is derived from an EMBL/GenBank/DDBJ whole genome shotgun (WGS) entry which is preliminary data.</text>
</comment>
<dbReference type="EMBL" id="JACJJL010000049">
    <property type="protein sequence ID" value="MBM6663115.1"/>
    <property type="molecule type" value="Genomic_DNA"/>
</dbReference>
<gene>
    <name evidence="1" type="ORF">H6B30_15440</name>
</gene>
<sequence>MKTIILFAILSSVVCLSCTNKRQQAQPEATPDKELTIIGSSDTVTNIKVSSTSTLKEHGLQLTQQMRQLANDQEYLNFCSHSRDVNKIVADIAQYQYDSPEKVFSVRHLIADSSNPSINDRKVRSIPSQLNALSGATTLAAASLFVADDAFFYGMNLKAPTIYLILIPL</sequence>
<organism evidence="1 2">
    <name type="scientific">Marseilla massiliensis</name>
    <dbReference type="NCBI Taxonomy" id="1841864"/>
    <lineage>
        <taxon>Bacteria</taxon>
        <taxon>Pseudomonadati</taxon>
        <taxon>Bacteroidota</taxon>
        <taxon>Bacteroidia</taxon>
        <taxon>Bacteroidales</taxon>
        <taxon>Prevotellaceae</taxon>
        <taxon>Marseilla</taxon>
    </lineage>
</organism>
<evidence type="ECO:0000313" key="1">
    <source>
        <dbReference type="EMBL" id="MBM6663115.1"/>
    </source>
</evidence>
<accession>A0A939B5Z3</accession>
<keyword evidence="2" id="KW-1185">Reference proteome</keyword>
<name>A0A939B5Z3_9BACT</name>
<proteinExistence type="predicted"/>